<dbReference type="CDD" id="cd00121">
    <property type="entry name" value="MATH"/>
    <property type="match status" value="1"/>
</dbReference>
<dbReference type="InterPro" id="IPR008974">
    <property type="entry name" value="TRAF-like"/>
</dbReference>
<dbReference type="SUPFAM" id="SSF57850">
    <property type="entry name" value="RING/U-box"/>
    <property type="match status" value="1"/>
</dbReference>
<evidence type="ECO:0000256" key="4">
    <source>
        <dbReference type="ARBA" id="ARBA00022723"/>
    </source>
</evidence>
<keyword evidence="7 8" id="KW-0862">Zinc</keyword>
<dbReference type="Pfam" id="PF22486">
    <property type="entry name" value="MATH_2"/>
    <property type="match status" value="1"/>
</dbReference>
<feature type="domain" description="MATH" evidence="11">
    <location>
        <begin position="258"/>
        <end position="383"/>
    </location>
</feature>
<sequence>MKDIKCVICSNILREPTQCLAGDLFCFSCISSHLSTSNTCPACSTKLNKNLLSRSLFTERHIRRLNVYCCHHFYYDQFCWKVDEQGCDFSAKLEDIQNHEKECGFKWVACPFGISCDLVRKKDLDEHKKNCNYRPIPCPYCRVEFEAISLVAHEMGCDAVPIACKLCSKFVPKKSLTLHLDKTCPESLTYCPFFCKEKIYRKNMKQHFEEKILEHFEEMNQRQEMERKKLENEFGRELQKKEVELLQLRKGIKKGKKEKKFVWVIDNWNSIENYEESNVFSFGGCKWCLGLYKNGDDEDSRGFISLYLLLEKGPDKGKVVELSGSIKLINFNNLLNNIKKEFETTFPQKASLGWGERRFIPQAQLNEDNGFVFKDRVKVELKLYIKSIIYWV</sequence>
<evidence type="ECO:0000256" key="3">
    <source>
        <dbReference type="ARBA" id="ARBA00022490"/>
    </source>
</evidence>
<dbReference type="PROSITE" id="PS50089">
    <property type="entry name" value="ZF_RING_2"/>
    <property type="match status" value="1"/>
</dbReference>
<evidence type="ECO:0000256" key="2">
    <source>
        <dbReference type="ARBA" id="ARBA00004496"/>
    </source>
</evidence>
<dbReference type="EMBL" id="GIBP01003444">
    <property type="protein sequence ID" value="NDV32413.1"/>
    <property type="molecule type" value="Transcribed_RNA"/>
</dbReference>
<keyword evidence="9" id="KW-0175">Coiled coil</keyword>
<dbReference type="PROSITE" id="PS50145">
    <property type="entry name" value="ZF_TRAF"/>
    <property type="match status" value="2"/>
</dbReference>
<evidence type="ECO:0000259" key="10">
    <source>
        <dbReference type="PROSITE" id="PS50089"/>
    </source>
</evidence>
<dbReference type="InterPro" id="IPR001841">
    <property type="entry name" value="Znf_RING"/>
</dbReference>
<keyword evidence="5" id="KW-0677">Repeat</keyword>
<feature type="domain" description="TRAF-type" evidence="12">
    <location>
        <begin position="99"/>
        <end position="150"/>
    </location>
</feature>
<dbReference type="InterPro" id="IPR001293">
    <property type="entry name" value="Znf_TRAF"/>
</dbReference>
<evidence type="ECO:0000256" key="7">
    <source>
        <dbReference type="ARBA" id="ARBA00022833"/>
    </source>
</evidence>
<dbReference type="PANTHER" id="PTHR10131:SF94">
    <property type="entry name" value="TNF RECEPTOR-ASSOCIATED FACTOR 4"/>
    <property type="match status" value="1"/>
</dbReference>
<dbReference type="Pfam" id="PF02176">
    <property type="entry name" value="zf-TRAF"/>
    <property type="match status" value="1"/>
</dbReference>
<accession>A0A6B2L5U9</accession>
<feature type="zinc finger region" description="TRAF-type" evidence="8">
    <location>
        <begin position="152"/>
        <end position="205"/>
    </location>
</feature>
<dbReference type="PANTHER" id="PTHR10131">
    <property type="entry name" value="TNF RECEPTOR ASSOCIATED FACTOR"/>
    <property type="match status" value="1"/>
</dbReference>
<evidence type="ECO:0000256" key="6">
    <source>
        <dbReference type="ARBA" id="ARBA00022771"/>
    </source>
</evidence>
<evidence type="ECO:0000256" key="1">
    <source>
        <dbReference type="ARBA" id="ARBA00003051"/>
    </source>
</evidence>
<dbReference type="InterPro" id="IPR013083">
    <property type="entry name" value="Znf_RING/FYVE/PHD"/>
</dbReference>
<dbReference type="AlphaFoldDB" id="A0A6B2L5U9"/>
<feature type="domain" description="RING-type" evidence="10">
    <location>
        <begin position="6"/>
        <end position="44"/>
    </location>
</feature>
<keyword evidence="4 8" id="KW-0479">Metal-binding</keyword>
<keyword evidence="6 8" id="KW-0863">Zinc-finger</keyword>
<evidence type="ECO:0000259" key="12">
    <source>
        <dbReference type="PROSITE" id="PS50145"/>
    </source>
</evidence>
<evidence type="ECO:0000313" key="13">
    <source>
        <dbReference type="EMBL" id="NDV32413.1"/>
    </source>
</evidence>
<dbReference type="Gene3D" id="2.60.210.10">
    <property type="entry name" value="Apoptosis, Tumor Necrosis Factor Receptor Associated Protein 2, Chain A"/>
    <property type="match status" value="1"/>
</dbReference>
<evidence type="ECO:0000256" key="5">
    <source>
        <dbReference type="ARBA" id="ARBA00022737"/>
    </source>
</evidence>
<comment type="function">
    <text evidence="1">Probable adapter protein and signal transducer that links members of the tumor necrosis factor receptor family to different signaling pathways by association with the receptor cytoplasmic domain and kinases.</text>
</comment>
<name>A0A6B2L5U9_9EUKA</name>
<evidence type="ECO:0000256" key="9">
    <source>
        <dbReference type="SAM" id="Coils"/>
    </source>
</evidence>
<proteinExistence type="predicted"/>
<comment type="subcellular location">
    <subcellularLocation>
        <location evidence="2">Cytoplasm</location>
    </subcellularLocation>
</comment>
<evidence type="ECO:0008006" key="14">
    <source>
        <dbReference type="Google" id="ProtNLM"/>
    </source>
</evidence>
<evidence type="ECO:0000256" key="8">
    <source>
        <dbReference type="PROSITE-ProRule" id="PRU00207"/>
    </source>
</evidence>
<dbReference type="Gene3D" id="3.30.40.10">
    <property type="entry name" value="Zinc/RING finger domain, C3HC4 (zinc finger)"/>
    <property type="match status" value="3"/>
</dbReference>
<evidence type="ECO:0000259" key="11">
    <source>
        <dbReference type="PROSITE" id="PS50144"/>
    </source>
</evidence>
<dbReference type="InterPro" id="IPR002083">
    <property type="entry name" value="MATH/TRAF_dom"/>
</dbReference>
<feature type="zinc finger region" description="TRAF-type" evidence="8">
    <location>
        <begin position="99"/>
        <end position="150"/>
    </location>
</feature>
<dbReference type="GO" id="GO:0008270">
    <property type="term" value="F:zinc ion binding"/>
    <property type="evidence" value="ECO:0007669"/>
    <property type="project" value="UniProtKB-KW"/>
</dbReference>
<feature type="domain" description="TRAF-type" evidence="12">
    <location>
        <begin position="152"/>
        <end position="205"/>
    </location>
</feature>
<keyword evidence="3" id="KW-0963">Cytoplasm</keyword>
<feature type="coiled-coil region" evidence="9">
    <location>
        <begin position="213"/>
        <end position="240"/>
    </location>
</feature>
<reference evidence="13" key="1">
    <citation type="journal article" date="2020" name="J. Eukaryot. Microbiol.">
        <title>De novo Sequencing, Assembly and Annotation of the Transcriptome for the Free-Living Testate Amoeba Arcella intermedia.</title>
        <authorList>
            <person name="Ribeiro G.M."/>
            <person name="Porfirio-Sousa A.L."/>
            <person name="Maurer-Alcala X.X."/>
            <person name="Katz L.A."/>
            <person name="Lahr D.J.G."/>
        </authorList>
    </citation>
    <scope>NUCLEOTIDE SEQUENCE</scope>
</reference>
<dbReference type="GO" id="GO:0005737">
    <property type="term" value="C:cytoplasm"/>
    <property type="evidence" value="ECO:0007669"/>
    <property type="project" value="UniProtKB-SubCell"/>
</dbReference>
<dbReference type="SUPFAM" id="SSF49599">
    <property type="entry name" value="TRAF domain-like"/>
    <property type="match status" value="3"/>
</dbReference>
<dbReference type="PROSITE" id="PS50144">
    <property type="entry name" value="MATH"/>
    <property type="match status" value="1"/>
</dbReference>
<organism evidence="13">
    <name type="scientific">Arcella intermedia</name>
    <dbReference type="NCBI Taxonomy" id="1963864"/>
    <lineage>
        <taxon>Eukaryota</taxon>
        <taxon>Amoebozoa</taxon>
        <taxon>Tubulinea</taxon>
        <taxon>Elardia</taxon>
        <taxon>Arcellinida</taxon>
        <taxon>Sphaerothecina</taxon>
        <taxon>Arcellidae</taxon>
        <taxon>Arcella</taxon>
    </lineage>
</organism>
<protein>
    <recommendedName>
        <fullName evidence="14">RING-type domain-containing protein</fullName>
    </recommendedName>
</protein>